<sequence>MSMMHSNNFLKSSTTLFFSLSGPEHTCISFEPPFLLPSILQHT</sequence>
<accession>A0A8R7K6A0</accession>
<reference evidence="1" key="3">
    <citation type="submission" date="2022-06" db="UniProtKB">
        <authorList>
            <consortium name="EnsemblPlants"/>
        </authorList>
    </citation>
    <scope>IDENTIFICATION</scope>
</reference>
<name>A0A8R7K6A0_TRIUA</name>
<proteinExistence type="predicted"/>
<protein>
    <submittedName>
        <fullName evidence="1">Uncharacterized protein</fullName>
    </submittedName>
</protein>
<reference evidence="1" key="2">
    <citation type="submission" date="2018-03" db="EMBL/GenBank/DDBJ databases">
        <title>The Triticum urartu genome reveals the dynamic nature of wheat genome evolution.</title>
        <authorList>
            <person name="Ling H."/>
            <person name="Ma B."/>
            <person name="Shi X."/>
            <person name="Liu H."/>
            <person name="Dong L."/>
            <person name="Sun H."/>
            <person name="Cao Y."/>
            <person name="Gao Q."/>
            <person name="Zheng S."/>
            <person name="Li Y."/>
            <person name="Yu Y."/>
            <person name="Du H."/>
            <person name="Qi M."/>
            <person name="Li Y."/>
            <person name="Yu H."/>
            <person name="Cui Y."/>
            <person name="Wang N."/>
            <person name="Chen C."/>
            <person name="Wu H."/>
            <person name="Zhao Y."/>
            <person name="Zhang J."/>
            <person name="Li Y."/>
            <person name="Zhou W."/>
            <person name="Zhang B."/>
            <person name="Hu W."/>
            <person name="Eijk M."/>
            <person name="Tang J."/>
            <person name="Witsenboer H."/>
            <person name="Zhao S."/>
            <person name="Li Z."/>
            <person name="Zhang A."/>
            <person name="Wang D."/>
            <person name="Liang C."/>
        </authorList>
    </citation>
    <scope>NUCLEOTIDE SEQUENCE [LARGE SCALE GENOMIC DNA]</scope>
    <source>
        <strain evidence="1">cv. G1812</strain>
    </source>
</reference>
<organism evidence="1 2">
    <name type="scientific">Triticum urartu</name>
    <name type="common">Red wild einkorn</name>
    <name type="synonym">Crithodium urartu</name>
    <dbReference type="NCBI Taxonomy" id="4572"/>
    <lineage>
        <taxon>Eukaryota</taxon>
        <taxon>Viridiplantae</taxon>
        <taxon>Streptophyta</taxon>
        <taxon>Embryophyta</taxon>
        <taxon>Tracheophyta</taxon>
        <taxon>Spermatophyta</taxon>
        <taxon>Magnoliopsida</taxon>
        <taxon>Liliopsida</taxon>
        <taxon>Poales</taxon>
        <taxon>Poaceae</taxon>
        <taxon>BOP clade</taxon>
        <taxon>Pooideae</taxon>
        <taxon>Triticodae</taxon>
        <taxon>Triticeae</taxon>
        <taxon>Triticinae</taxon>
        <taxon>Triticum</taxon>
    </lineage>
</organism>
<dbReference type="Proteomes" id="UP000015106">
    <property type="component" value="Chromosome 1"/>
</dbReference>
<dbReference type="EnsemblPlants" id="TuG1812G0100003899.01.T01">
    <property type="protein sequence ID" value="TuG1812G0100003899.01.T01"/>
    <property type="gene ID" value="TuG1812G0100003899.01"/>
</dbReference>
<dbReference type="Gramene" id="TuG1812G0100003899.01.T01">
    <property type="protein sequence ID" value="TuG1812G0100003899.01.T01"/>
    <property type="gene ID" value="TuG1812G0100003899.01"/>
</dbReference>
<keyword evidence="2" id="KW-1185">Reference proteome</keyword>
<evidence type="ECO:0000313" key="2">
    <source>
        <dbReference type="Proteomes" id="UP000015106"/>
    </source>
</evidence>
<dbReference type="AlphaFoldDB" id="A0A8R7K6A0"/>
<reference evidence="2" key="1">
    <citation type="journal article" date="2013" name="Nature">
        <title>Draft genome of the wheat A-genome progenitor Triticum urartu.</title>
        <authorList>
            <person name="Ling H.Q."/>
            <person name="Zhao S."/>
            <person name="Liu D."/>
            <person name="Wang J."/>
            <person name="Sun H."/>
            <person name="Zhang C."/>
            <person name="Fan H."/>
            <person name="Li D."/>
            <person name="Dong L."/>
            <person name="Tao Y."/>
            <person name="Gao C."/>
            <person name="Wu H."/>
            <person name="Li Y."/>
            <person name="Cui Y."/>
            <person name="Guo X."/>
            <person name="Zheng S."/>
            <person name="Wang B."/>
            <person name="Yu K."/>
            <person name="Liang Q."/>
            <person name="Yang W."/>
            <person name="Lou X."/>
            <person name="Chen J."/>
            <person name="Feng M."/>
            <person name="Jian J."/>
            <person name="Zhang X."/>
            <person name="Luo G."/>
            <person name="Jiang Y."/>
            <person name="Liu J."/>
            <person name="Wang Z."/>
            <person name="Sha Y."/>
            <person name="Zhang B."/>
            <person name="Wu H."/>
            <person name="Tang D."/>
            <person name="Shen Q."/>
            <person name="Xue P."/>
            <person name="Zou S."/>
            <person name="Wang X."/>
            <person name="Liu X."/>
            <person name="Wang F."/>
            <person name="Yang Y."/>
            <person name="An X."/>
            <person name="Dong Z."/>
            <person name="Zhang K."/>
            <person name="Zhang X."/>
            <person name="Luo M.C."/>
            <person name="Dvorak J."/>
            <person name="Tong Y."/>
            <person name="Wang J."/>
            <person name="Yang H."/>
            <person name="Li Z."/>
            <person name="Wang D."/>
            <person name="Zhang A."/>
            <person name="Wang J."/>
        </authorList>
    </citation>
    <scope>NUCLEOTIDE SEQUENCE</scope>
    <source>
        <strain evidence="2">cv. G1812</strain>
    </source>
</reference>
<evidence type="ECO:0000313" key="1">
    <source>
        <dbReference type="EnsemblPlants" id="TuG1812G0100003899.01.T01"/>
    </source>
</evidence>